<accession>A0A2P6TRJ5</accession>
<evidence type="ECO:0000256" key="1">
    <source>
        <dbReference type="ARBA" id="ARBA00004141"/>
    </source>
</evidence>
<evidence type="ECO:0000256" key="7">
    <source>
        <dbReference type="SAM" id="Phobius"/>
    </source>
</evidence>
<evidence type="ECO:0000256" key="2">
    <source>
        <dbReference type="ARBA" id="ARBA00022692"/>
    </source>
</evidence>
<feature type="region of interest" description="Disordered" evidence="6">
    <location>
        <begin position="31"/>
        <end position="62"/>
    </location>
</feature>
<reference evidence="8 9" key="1">
    <citation type="journal article" date="2018" name="Plant J.">
        <title>Genome sequences of Chlorella sorokiniana UTEX 1602 and Micractinium conductrix SAG 241.80: implications to maltose excretion by a green alga.</title>
        <authorList>
            <person name="Arriola M.B."/>
            <person name="Velmurugan N."/>
            <person name="Zhang Y."/>
            <person name="Plunkett M.H."/>
            <person name="Hondzo H."/>
            <person name="Barney B.M."/>
        </authorList>
    </citation>
    <scope>NUCLEOTIDE SEQUENCE [LARGE SCALE GENOMIC DNA]</scope>
    <source>
        <strain evidence="9">UTEX 1602</strain>
    </source>
</reference>
<dbReference type="InterPro" id="IPR023271">
    <property type="entry name" value="Aquaporin-like"/>
</dbReference>
<dbReference type="PANTHER" id="PTHR30520">
    <property type="entry name" value="FORMATE TRANSPORTER-RELATED"/>
    <property type="match status" value="1"/>
</dbReference>
<dbReference type="Pfam" id="PF01226">
    <property type="entry name" value="Form_Nir_trans"/>
    <property type="match status" value="1"/>
</dbReference>
<dbReference type="Gene3D" id="1.20.1080.10">
    <property type="entry name" value="Glycerol uptake facilitator protein"/>
    <property type="match status" value="1"/>
</dbReference>
<feature type="transmembrane region" description="Helical" evidence="7">
    <location>
        <begin position="208"/>
        <end position="227"/>
    </location>
</feature>
<evidence type="ECO:0000313" key="9">
    <source>
        <dbReference type="Proteomes" id="UP000239899"/>
    </source>
</evidence>
<comment type="caution">
    <text evidence="8">The sequence shown here is derived from an EMBL/GenBank/DDBJ whole genome shotgun (WGS) entry which is preliminary data.</text>
</comment>
<comment type="similarity">
    <text evidence="5">Belongs to the FNT transporter (TC 1.A.16) family.</text>
</comment>
<name>A0A2P6TRJ5_CHLSO</name>
<evidence type="ECO:0000256" key="6">
    <source>
        <dbReference type="SAM" id="MobiDB-lite"/>
    </source>
</evidence>
<feature type="transmembrane region" description="Helical" evidence="7">
    <location>
        <begin position="173"/>
        <end position="196"/>
    </location>
</feature>
<dbReference type="InterPro" id="IPR000292">
    <property type="entry name" value="For/NO2_transpt"/>
</dbReference>
<evidence type="ECO:0000256" key="3">
    <source>
        <dbReference type="ARBA" id="ARBA00022989"/>
    </source>
</evidence>
<keyword evidence="4 7" id="KW-0472">Membrane</keyword>
<feature type="transmembrane region" description="Helical" evidence="7">
    <location>
        <begin position="328"/>
        <end position="354"/>
    </location>
</feature>
<dbReference type="InterPro" id="IPR024002">
    <property type="entry name" value="For/NO2_transpt_CS"/>
</dbReference>
<dbReference type="OrthoDB" id="4829at2759"/>
<evidence type="ECO:0000256" key="4">
    <source>
        <dbReference type="ARBA" id="ARBA00023136"/>
    </source>
</evidence>
<keyword evidence="2 7" id="KW-0812">Transmembrane</keyword>
<dbReference type="AlphaFoldDB" id="A0A2P6TRJ5"/>
<evidence type="ECO:0000256" key="5">
    <source>
        <dbReference type="ARBA" id="ARBA00049660"/>
    </source>
</evidence>
<comment type="subcellular location">
    <subcellularLocation>
        <location evidence="1">Membrane</location>
        <topology evidence="1">Multi-pass membrane protein</topology>
    </subcellularLocation>
</comment>
<keyword evidence="9" id="KW-1185">Reference proteome</keyword>
<protein>
    <submittedName>
        <fullName evidence="8">Nitrite transporter NAR1</fullName>
    </submittedName>
</protein>
<dbReference type="STRING" id="3076.A0A2P6TRJ5"/>
<dbReference type="PROSITE" id="PS01005">
    <property type="entry name" value="FORMATE_NITRITE_TP_1"/>
    <property type="match status" value="1"/>
</dbReference>
<evidence type="ECO:0000313" key="8">
    <source>
        <dbReference type="EMBL" id="PRW56687.1"/>
    </source>
</evidence>
<feature type="transmembrane region" description="Helical" evidence="7">
    <location>
        <begin position="124"/>
        <end position="153"/>
    </location>
</feature>
<dbReference type="GO" id="GO:0005886">
    <property type="term" value="C:plasma membrane"/>
    <property type="evidence" value="ECO:0007669"/>
    <property type="project" value="TreeGrafter"/>
</dbReference>
<dbReference type="GO" id="GO:0015499">
    <property type="term" value="F:formate transmembrane transporter activity"/>
    <property type="evidence" value="ECO:0007669"/>
    <property type="project" value="TreeGrafter"/>
</dbReference>
<dbReference type="PROSITE" id="PS01006">
    <property type="entry name" value="FORMATE_NITRITE_TP_2"/>
    <property type="match status" value="1"/>
</dbReference>
<dbReference type="PANTHER" id="PTHR30520:SF6">
    <property type="entry name" value="FORMATE_NITRATE FAMILY TRANSPORTER (EUROFUNG)"/>
    <property type="match status" value="1"/>
</dbReference>
<sequence>MQAAQILGCGALPMRASVRLGARARPVRIVAQAAPERPAGGGARFTPGSGSEQPPAAPLPQTPYQAPSYQAMAAAAGGTVVVQPTTSVSINGEVATNGVLSPPQIYEKAAAAGAYKCNLPWWKIVLLGCVAGCYVGLGGALLLTVGPNCYGIAQTNPGLAKYITGAIGFPYALLQIIVCGSELFTGNTALCFTAFLEGKVKFSQVLKNWICAYAGNILGCALMLAIFTNTGLLPQLSKGAEAMALYKTAAPFKETFLKAICANWFVCLAVWQCLGANSFGGKFIACLGPVSAFVCIGLEHCIANLFFVPLGIFVGANVTFQQFLVSNLIPVTLGNIVAGTICMATVYSLLYGALGRKITGEAKTA</sequence>
<dbReference type="Proteomes" id="UP000239899">
    <property type="component" value="Unassembled WGS sequence"/>
</dbReference>
<proteinExistence type="inferred from homology"/>
<organism evidence="8 9">
    <name type="scientific">Chlorella sorokiniana</name>
    <name type="common">Freshwater green alga</name>
    <dbReference type="NCBI Taxonomy" id="3076"/>
    <lineage>
        <taxon>Eukaryota</taxon>
        <taxon>Viridiplantae</taxon>
        <taxon>Chlorophyta</taxon>
        <taxon>core chlorophytes</taxon>
        <taxon>Trebouxiophyceae</taxon>
        <taxon>Chlorellales</taxon>
        <taxon>Chlorellaceae</taxon>
        <taxon>Chlorella clade</taxon>
        <taxon>Chlorella</taxon>
    </lineage>
</organism>
<keyword evidence="3 7" id="KW-1133">Transmembrane helix</keyword>
<dbReference type="EMBL" id="LHPG02000008">
    <property type="protein sequence ID" value="PRW56687.1"/>
    <property type="molecule type" value="Genomic_DNA"/>
</dbReference>
<gene>
    <name evidence="8" type="ORF">C2E21_4706</name>
</gene>